<name>A0ABD5WKY7_9EURY</name>
<evidence type="ECO:0000259" key="4">
    <source>
        <dbReference type="Pfam" id="PF08840"/>
    </source>
</evidence>
<dbReference type="Pfam" id="PF04775">
    <property type="entry name" value="Bile_Hydr_Trans"/>
    <property type="match status" value="1"/>
</dbReference>
<dbReference type="InterPro" id="IPR006862">
    <property type="entry name" value="Thio_Ohase/aa_AcTrfase"/>
</dbReference>
<organism evidence="5 6">
    <name type="scientific">Halorussus caseinilyticus</name>
    <dbReference type="NCBI Taxonomy" id="3034025"/>
    <lineage>
        <taxon>Archaea</taxon>
        <taxon>Methanobacteriati</taxon>
        <taxon>Methanobacteriota</taxon>
        <taxon>Stenosarchaea group</taxon>
        <taxon>Halobacteria</taxon>
        <taxon>Halobacteriales</taxon>
        <taxon>Haladaptataceae</taxon>
        <taxon>Halorussus</taxon>
    </lineage>
</organism>
<evidence type="ECO:0000259" key="3">
    <source>
        <dbReference type="Pfam" id="PF04775"/>
    </source>
</evidence>
<evidence type="ECO:0000256" key="2">
    <source>
        <dbReference type="PIRSR" id="PIRSR016521-1"/>
    </source>
</evidence>
<dbReference type="RefSeq" id="WP_276280915.1">
    <property type="nucleotide sequence ID" value="NZ_CP119809.1"/>
</dbReference>
<dbReference type="GO" id="GO:0016787">
    <property type="term" value="F:hydrolase activity"/>
    <property type="evidence" value="ECO:0007669"/>
    <property type="project" value="UniProtKB-KW"/>
</dbReference>
<dbReference type="GeneID" id="79302091"/>
<feature type="active site" description="Charge relay system" evidence="2">
    <location>
        <position position="348"/>
    </location>
</feature>
<feature type="domain" description="BAAT/Acyl-CoA thioester hydrolase C-terminal" evidence="4">
    <location>
        <begin position="204"/>
        <end position="263"/>
    </location>
</feature>
<dbReference type="Gene3D" id="2.60.40.2240">
    <property type="entry name" value="Acyl-CoA thioester hydrolase/BAAT N-terminal domain"/>
    <property type="match status" value="1"/>
</dbReference>
<dbReference type="InterPro" id="IPR042490">
    <property type="entry name" value="Thio_Ohase/BAAT_N"/>
</dbReference>
<accession>A0ABD5WKY7</accession>
<gene>
    <name evidence="5" type="ORF">ACFQJ6_14735</name>
</gene>
<dbReference type="InterPro" id="IPR029058">
    <property type="entry name" value="AB_hydrolase_fold"/>
</dbReference>
<dbReference type="AlphaFoldDB" id="A0ABD5WKY7"/>
<dbReference type="Pfam" id="PF08840">
    <property type="entry name" value="BAAT_C"/>
    <property type="match status" value="2"/>
</dbReference>
<dbReference type="Gene3D" id="3.40.50.1820">
    <property type="entry name" value="alpha/beta hydrolase"/>
    <property type="match status" value="1"/>
</dbReference>
<evidence type="ECO:0000256" key="1">
    <source>
        <dbReference type="ARBA" id="ARBA00006538"/>
    </source>
</evidence>
<dbReference type="SUPFAM" id="SSF53474">
    <property type="entry name" value="alpha/beta-Hydrolases"/>
    <property type="match status" value="1"/>
</dbReference>
<comment type="caution">
    <text evidence="5">The sequence shown here is derived from an EMBL/GenBank/DDBJ whole genome shotgun (WGS) entry which is preliminary data.</text>
</comment>
<sequence length="439" mass="47941">MSSTEREFSPDLTVTPDRPLYDESVRITANGLEPGEEATVRARMPLPDGVWESSAVFEVRADGTLDLAEQEPVRGDYEGADPMGLFWSMSHVETEQRATREDDVDATVVSVTVEMYGGTVAQTNVERTISTDDVERTRLDHGELVGEFYRPGDDGPYPTVVLVGGSEGGLAPWMPARLLATRGYAVLTLAYFGVEDLPDALDSIPLEYFETAMDWVADNDLTREESVGVMGWSRGGELALLLGSRLPEITTVVAYAPSSVVYQGIPEGFESAGSAWTSGGEPLDYVPYDFSMRFILSLFGRWIRGKPLGLRPTYESGYESASEETIADAAIPVEETGGPVLLVTGDDDQMWNAAAHADRVVERLDARGYDHEYDHLTYEGAGHGIGVPYHPTTEKDVSDTFLPRLPLDLGGTPEATAAADADSWERVLDVLNRGLRRDD</sequence>
<dbReference type="EMBL" id="JBHSZH010000005">
    <property type="protein sequence ID" value="MFC7081166.1"/>
    <property type="molecule type" value="Genomic_DNA"/>
</dbReference>
<feature type="active site" description="Charge relay system" evidence="2">
    <location>
        <position position="233"/>
    </location>
</feature>
<feature type="domain" description="BAAT/Acyl-CoA thioester hydrolase C-terminal" evidence="4">
    <location>
        <begin position="323"/>
        <end position="434"/>
    </location>
</feature>
<dbReference type="PANTHER" id="PTHR10824:SF4">
    <property type="entry name" value="ACYL-COENZYME A THIOESTERASE 1-LIKE"/>
    <property type="match status" value="1"/>
</dbReference>
<keyword evidence="6" id="KW-1185">Reference proteome</keyword>
<protein>
    <submittedName>
        <fullName evidence="5">Acyl-CoA thioester hydrolase/BAAT C-terminal domain-containing protein</fullName>
    </submittedName>
</protein>
<keyword evidence="5" id="KW-0378">Hydrolase</keyword>
<feature type="domain" description="Acyl-CoA thioester hydrolase/bile acid-CoA amino acid N-acetyltransferase" evidence="3">
    <location>
        <begin position="22"/>
        <end position="139"/>
    </location>
</feature>
<dbReference type="PANTHER" id="PTHR10824">
    <property type="entry name" value="ACYL-COENZYME A THIOESTERASE-RELATED"/>
    <property type="match status" value="1"/>
</dbReference>
<comment type="similarity">
    <text evidence="1">Belongs to the C/M/P thioester hydrolase family.</text>
</comment>
<evidence type="ECO:0000313" key="5">
    <source>
        <dbReference type="EMBL" id="MFC7081166.1"/>
    </source>
</evidence>
<dbReference type="PIRSF" id="PIRSF016521">
    <property type="entry name" value="Acyl-CoA_hydro"/>
    <property type="match status" value="1"/>
</dbReference>
<feature type="active site" description="Charge relay system" evidence="2">
    <location>
        <position position="383"/>
    </location>
</feature>
<dbReference type="InterPro" id="IPR014940">
    <property type="entry name" value="BAAT_C"/>
</dbReference>
<dbReference type="InterPro" id="IPR016662">
    <property type="entry name" value="Acyl-CoA_thioEstase_long-chain"/>
</dbReference>
<proteinExistence type="inferred from homology"/>
<evidence type="ECO:0000313" key="6">
    <source>
        <dbReference type="Proteomes" id="UP001596407"/>
    </source>
</evidence>
<dbReference type="Proteomes" id="UP001596407">
    <property type="component" value="Unassembled WGS sequence"/>
</dbReference>
<reference evidence="5 6" key="1">
    <citation type="journal article" date="2019" name="Int. J. Syst. Evol. Microbiol.">
        <title>The Global Catalogue of Microorganisms (GCM) 10K type strain sequencing project: providing services to taxonomists for standard genome sequencing and annotation.</title>
        <authorList>
            <consortium name="The Broad Institute Genomics Platform"/>
            <consortium name="The Broad Institute Genome Sequencing Center for Infectious Disease"/>
            <person name="Wu L."/>
            <person name="Ma J."/>
        </authorList>
    </citation>
    <scope>NUCLEOTIDE SEQUENCE [LARGE SCALE GENOMIC DNA]</scope>
    <source>
        <strain evidence="5 6">DT72</strain>
    </source>
</reference>